<name>A0ABQ6MAR9_9STRA</name>
<dbReference type="EMBL" id="BRYB01001309">
    <property type="protein sequence ID" value="GMI22849.1"/>
    <property type="molecule type" value="Genomic_DNA"/>
</dbReference>
<comment type="caution">
    <text evidence="3">The sequence shown here is derived from an EMBL/GenBank/DDBJ whole genome shotgun (WGS) entry which is preliminary data.</text>
</comment>
<protein>
    <submittedName>
        <fullName evidence="3">Uncharacterized protein</fullName>
    </submittedName>
</protein>
<feature type="region of interest" description="Disordered" evidence="2">
    <location>
        <begin position="156"/>
        <end position="178"/>
    </location>
</feature>
<dbReference type="Proteomes" id="UP001165060">
    <property type="component" value="Unassembled WGS sequence"/>
</dbReference>
<evidence type="ECO:0000313" key="3">
    <source>
        <dbReference type="EMBL" id="GMI22849.1"/>
    </source>
</evidence>
<organism evidence="3 4">
    <name type="scientific">Tetraparma gracilis</name>
    <dbReference type="NCBI Taxonomy" id="2962635"/>
    <lineage>
        <taxon>Eukaryota</taxon>
        <taxon>Sar</taxon>
        <taxon>Stramenopiles</taxon>
        <taxon>Ochrophyta</taxon>
        <taxon>Bolidophyceae</taxon>
        <taxon>Parmales</taxon>
        <taxon>Triparmaceae</taxon>
        <taxon>Tetraparma</taxon>
    </lineage>
</organism>
<accession>A0ABQ6MAR9</accession>
<gene>
    <name evidence="3" type="ORF">TeGR_g14344</name>
</gene>
<reference evidence="3 4" key="1">
    <citation type="journal article" date="2023" name="Commun. Biol.">
        <title>Genome analysis of Parmales, the sister group of diatoms, reveals the evolutionary specialization of diatoms from phago-mixotrophs to photoautotrophs.</title>
        <authorList>
            <person name="Ban H."/>
            <person name="Sato S."/>
            <person name="Yoshikawa S."/>
            <person name="Yamada K."/>
            <person name="Nakamura Y."/>
            <person name="Ichinomiya M."/>
            <person name="Sato N."/>
            <person name="Blanc-Mathieu R."/>
            <person name="Endo H."/>
            <person name="Kuwata A."/>
            <person name="Ogata H."/>
        </authorList>
    </citation>
    <scope>NUCLEOTIDE SEQUENCE [LARGE SCALE GENOMIC DNA]</scope>
</reference>
<keyword evidence="4" id="KW-1185">Reference proteome</keyword>
<evidence type="ECO:0000313" key="4">
    <source>
        <dbReference type="Proteomes" id="UP001165060"/>
    </source>
</evidence>
<evidence type="ECO:0000256" key="1">
    <source>
        <dbReference type="SAM" id="Coils"/>
    </source>
</evidence>
<keyword evidence="1" id="KW-0175">Coiled coil</keyword>
<feature type="coiled-coil region" evidence="1">
    <location>
        <begin position="56"/>
        <end position="83"/>
    </location>
</feature>
<evidence type="ECO:0000256" key="2">
    <source>
        <dbReference type="SAM" id="MobiDB-lite"/>
    </source>
</evidence>
<proteinExistence type="predicted"/>
<sequence length="242" mass="25924">MHASNPPPPPEEDEELAELLHLERTLEAELSLLGEGRGAQLADHLLEAAAYAAPDEAEVLREIEELDEARRRLREERRELRAEGGVREDLAAYMLGVEEAKTEEERGVLEEIRARAAAGGGVGGGVEGDEELLREGVREPDEDDLEEENEFLADTLESIGGGGGAREEGGEILGPTAAKRKKLESVDRAEAPAGADVLRAIDQLEQGPLPDGTPDGVVELLVRVGVCERTEEGAVTLASGEK</sequence>